<dbReference type="InterPro" id="IPR023393">
    <property type="entry name" value="START-like_dom_sf"/>
</dbReference>
<protein>
    <submittedName>
        <fullName evidence="4">Bet v1-like protein</fullName>
    </submittedName>
</protein>
<organism evidence="4 5">
    <name type="scientific">Chaetoceros tenuissimus</name>
    <dbReference type="NCBI Taxonomy" id="426638"/>
    <lineage>
        <taxon>Eukaryota</taxon>
        <taxon>Sar</taxon>
        <taxon>Stramenopiles</taxon>
        <taxon>Ochrophyta</taxon>
        <taxon>Bacillariophyta</taxon>
        <taxon>Coscinodiscophyceae</taxon>
        <taxon>Chaetocerotophycidae</taxon>
        <taxon>Chaetocerotales</taxon>
        <taxon>Chaetocerotaceae</taxon>
        <taxon>Chaetoceros</taxon>
    </lineage>
</organism>
<evidence type="ECO:0000313" key="4">
    <source>
        <dbReference type="EMBL" id="GFH47436.1"/>
    </source>
</evidence>
<feature type="chain" id="PRO_5041990495" evidence="2">
    <location>
        <begin position="19"/>
        <end position="561"/>
    </location>
</feature>
<evidence type="ECO:0000259" key="3">
    <source>
        <dbReference type="PROSITE" id="PS50848"/>
    </source>
</evidence>
<dbReference type="GO" id="GO:0005737">
    <property type="term" value="C:cytoplasm"/>
    <property type="evidence" value="ECO:0007669"/>
    <property type="project" value="UniProtKB-ARBA"/>
</dbReference>
<feature type="signal peptide" evidence="2">
    <location>
        <begin position="1"/>
        <end position="18"/>
    </location>
</feature>
<dbReference type="CDD" id="cd00177">
    <property type="entry name" value="START"/>
    <property type="match status" value="1"/>
</dbReference>
<feature type="domain" description="START" evidence="3">
    <location>
        <begin position="269"/>
        <end position="495"/>
    </location>
</feature>
<dbReference type="EMBL" id="BLLK01000023">
    <property type="protein sequence ID" value="GFH47436.1"/>
    <property type="molecule type" value="Genomic_DNA"/>
</dbReference>
<evidence type="ECO:0000313" key="5">
    <source>
        <dbReference type="Proteomes" id="UP001054902"/>
    </source>
</evidence>
<feature type="region of interest" description="Disordered" evidence="1">
    <location>
        <begin position="134"/>
        <end position="177"/>
    </location>
</feature>
<dbReference type="SUPFAM" id="SSF55961">
    <property type="entry name" value="Bet v1-like"/>
    <property type="match status" value="1"/>
</dbReference>
<dbReference type="InterPro" id="IPR002913">
    <property type="entry name" value="START_lipid-bd_dom"/>
</dbReference>
<keyword evidence="5" id="KW-1185">Reference proteome</keyword>
<comment type="caution">
    <text evidence="4">The sequence shown here is derived from an EMBL/GenBank/DDBJ whole genome shotgun (WGS) entry which is preliminary data.</text>
</comment>
<dbReference type="PANTHER" id="PTHR19308">
    <property type="entry name" value="PHOSPHATIDYLCHOLINE TRANSFER PROTEIN"/>
    <property type="match status" value="1"/>
</dbReference>
<dbReference type="Proteomes" id="UP001054902">
    <property type="component" value="Unassembled WGS sequence"/>
</dbReference>
<feature type="compositionally biased region" description="Polar residues" evidence="1">
    <location>
        <begin position="142"/>
        <end position="161"/>
    </location>
</feature>
<accession>A0AAD3CM69</accession>
<evidence type="ECO:0000256" key="2">
    <source>
        <dbReference type="SAM" id="SignalP"/>
    </source>
</evidence>
<sequence length="561" mass="63589">MVAFRGIMISSLVLGVYSSPDTVHTVAASSLYPSETNTNSNRNISPLRNIWGRARSDLSSKSESFLTNIHKQSRIKVSQAIQNLSNSSPLLNVQCSASNLPFDTRGGSTAVKKKRQNNSGFYYGIRDDVFFPQNEEEPDAKSSPSQVNKRPTSPSYSSPRISQRERDSDIPSSRTLSDVMGETLLELREMREDIYALREEMQYMKEEFKRQKESAAGGSYAMDDDDDFEDAPESYQYPTHKEGHKPSYMERVSRKTEFEHIGREVEKWAHSLLFEENAEDHGWKEVKCNKMVRKKFNPHGQTSCYLKWMKDSRGKHGNSEDDEEYPCVKVYTTINAPMEDVCEYLSNEQHMAEYNDLVVAHRDLEDITPHSKICWSQCPQILFVKPRDFVTYCHHRWRRDGTQIVVSQACEHEDAPANEKESDDRACRAYSLRGANFIQRDPNDPNKTRMSILAHANCGGGVPQWAMKTAVNAVAPIEPFKLFHRIDEKVNAFSSTRPPNRSRADFVNANGRTHQPAGLSQLGYACFWPKGGGRVGPVEPVSVVNESSDMNSIESIVPSES</sequence>
<dbReference type="PROSITE" id="PS50848">
    <property type="entry name" value="START"/>
    <property type="match status" value="1"/>
</dbReference>
<dbReference type="Gene3D" id="3.30.530.20">
    <property type="match status" value="1"/>
</dbReference>
<dbReference type="AlphaFoldDB" id="A0AAD3CM69"/>
<evidence type="ECO:0000256" key="1">
    <source>
        <dbReference type="SAM" id="MobiDB-lite"/>
    </source>
</evidence>
<gene>
    <name evidence="4" type="ORF">CTEN210_03911</name>
</gene>
<proteinExistence type="predicted"/>
<dbReference type="PANTHER" id="PTHR19308:SF56">
    <property type="entry name" value="START DOMAIN-CONTAINING PROTEIN"/>
    <property type="match status" value="1"/>
</dbReference>
<reference evidence="4 5" key="1">
    <citation type="journal article" date="2021" name="Sci. Rep.">
        <title>The genome of the diatom Chaetoceros tenuissimus carries an ancient integrated fragment of an extant virus.</title>
        <authorList>
            <person name="Hongo Y."/>
            <person name="Kimura K."/>
            <person name="Takaki Y."/>
            <person name="Yoshida Y."/>
            <person name="Baba S."/>
            <person name="Kobayashi G."/>
            <person name="Nagasaki K."/>
            <person name="Hano T."/>
            <person name="Tomaru Y."/>
        </authorList>
    </citation>
    <scope>NUCLEOTIDE SEQUENCE [LARGE SCALE GENOMIC DNA]</scope>
    <source>
        <strain evidence="4 5">NIES-3715</strain>
    </source>
</reference>
<dbReference type="GO" id="GO:0008289">
    <property type="term" value="F:lipid binding"/>
    <property type="evidence" value="ECO:0007669"/>
    <property type="project" value="InterPro"/>
</dbReference>
<dbReference type="InterPro" id="IPR051213">
    <property type="entry name" value="START_lipid_transfer"/>
</dbReference>
<name>A0AAD3CM69_9STRA</name>
<dbReference type="Pfam" id="PF01852">
    <property type="entry name" value="START"/>
    <property type="match status" value="1"/>
</dbReference>
<keyword evidence="2" id="KW-0732">Signal</keyword>